<dbReference type="GO" id="GO:0008422">
    <property type="term" value="F:beta-glucosidase activity"/>
    <property type="evidence" value="ECO:0007669"/>
    <property type="project" value="UniProtKB-EC"/>
</dbReference>
<keyword evidence="5 7" id="KW-0378">Hydrolase</keyword>
<evidence type="ECO:0000313" key="10">
    <source>
        <dbReference type="Proteomes" id="UP000199572"/>
    </source>
</evidence>
<dbReference type="InterPro" id="IPR013783">
    <property type="entry name" value="Ig-like_fold"/>
</dbReference>
<dbReference type="EC" id="3.2.1.21" evidence="3"/>
<dbReference type="InterPro" id="IPR001764">
    <property type="entry name" value="Glyco_hydro_3_N"/>
</dbReference>
<dbReference type="OrthoDB" id="9758670at2"/>
<dbReference type="Proteomes" id="UP000199572">
    <property type="component" value="Unassembled WGS sequence"/>
</dbReference>
<dbReference type="Pfam" id="PF00933">
    <property type="entry name" value="Glyco_hydro_3"/>
    <property type="match status" value="1"/>
</dbReference>
<dbReference type="Gene3D" id="2.60.40.10">
    <property type="entry name" value="Immunoglobulins"/>
    <property type="match status" value="1"/>
</dbReference>
<organism evidence="9 10">
    <name type="scientific">Pedobacter rhizosphaerae</name>
    <dbReference type="NCBI Taxonomy" id="390241"/>
    <lineage>
        <taxon>Bacteria</taxon>
        <taxon>Pseudomonadati</taxon>
        <taxon>Bacteroidota</taxon>
        <taxon>Sphingobacteriia</taxon>
        <taxon>Sphingobacteriales</taxon>
        <taxon>Sphingobacteriaceae</taxon>
        <taxon>Pedobacter</taxon>
    </lineage>
</organism>
<dbReference type="Pfam" id="PF01915">
    <property type="entry name" value="Glyco_hydro_3_C"/>
    <property type="match status" value="1"/>
</dbReference>
<dbReference type="FunFam" id="3.20.20.300:FF:000005">
    <property type="entry name" value="Periplasmic beta-glucosidase"/>
    <property type="match status" value="1"/>
</dbReference>
<evidence type="ECO:0000256" key="7">
    <source>
        <dbReference type="RuleBase" id="RU361161"/>
    </source>
</evidence>
<dbReference type="Pfam" id="PF14310">
    <property type="entry name" value="Fn3-like"/>
    <property type="match status" value="1"/>
</dbReference>
<dbReference type="InterPro" id="IPR036962">
    <property type="entry name" value="Glyco_hydro_3_N_sf"/>
</dbReference>
<dbReference type="PRINTS" id="PR00133">
    <property type="entry name" value="GLHYDRLASE3"/>
</dbReference>
<dbReference type="InterPro" id="IPR036881">
    <property type="entry name" value="Glyco_hydro_3_C_sf"/>
</dbReference>
<dbReference type="AlphaFoldDB" id="A0A1H9R0D5"/>
<dbReference type="InterPro" id="IPR019800">
    <property type="entry name" value="Glyco_hydro_3_AS"/>
</dbReference>
<dbReference type="InterPro" id="IPR002772">
    <property type="entry name" value="Glyco_hydro_3_C"/>
</dbReference>
<comment type="similarity">
    <text evidence="2 7">Belongs to the glycosyl hydrolase 3 family.</text>
</comment>
<evidence type="ECO:0000256" key="5">
    <source>
        <dbReference type="ARBA" id="ARBA00022801"/>
    </source>
</evidence>
<dbReference type="GO" id="GO:0009251">
    <property type="term" value="P:glucan catabolic process"/>
    <property type="evidence" value="ECO:0007669"/>
    <property type="project" value="TreeGrafter"/>
</dbReference>
<evidence type="ECO:0000256" key="6">
    <source>
        <dbReference type="ARBA" id="ARBA00023295"/>
    </source>
</evidence>
<keyword evidence="6 7" id="KW-0326">Glycosidase</keyword>
<dbReference type="PANTHER" id="PTHR30620:SF16">
    <property type="entry name" value="LYSOSOMAL BETA GLUCOSIDASE"/>
    <property type="match status" value="1"/>
</dbReference>
<evidence type="ECO:0000313" key="9">
    <source>
        <dbReference type="EMBL" id="SER66162.1"/>
    </source>
</evidence>
<dbReference type="STRING" id="390241.SAMN04488023_11372"/>
<keyword evidence="10" id="KW-1185">Reference proteome</keyword>
<evidence type="ECO:0000256" key="1">
    <source>
        <dbReference type="ARBA" id="ARBA00000448"/>
    </source>
</evidence>
<dbReference type="EMBL" id="FOGG01000013">
    <property type="protein sequence ID" value="SER66162.1"/>
    <property type="molecule type" value="Genomic_DNA"/>
</dbReference>
<dbReference type="FunFam" id="2.60.40.10:FF:000495">
    <property type="entry name" value="Periplasmic beta-glucosidase"/>
    <property type="match status" value="1"/>
</dbReference>
<sequence length="738" mass="81844">MRYLSFALIFALPFTGFAQHSKIDKRVDSVLKLMTLEEKIGQLNQYTGDRDATGPITTSPNKLKDIRDGKLGSMLNIRGAKETREVQQVAMQSRMKIPLLFGLDVIHGFRVTFPIPLAEAASWDLTAIENSARVAARETAAAGVHWTFAPMVDIARDPRWGRVMEGAGEDTYLGSKIAFARVKGFQGKGLGNLDAVMACAKHFAAYGAAVAGRDYNTVDMSEHSLWETYLPPFKAAVDAGAATFMNAFNTLNGIPATANSHLQRDILKGQWKYPGFVVSDWGSIGEMVDHGYAEDKSQAAELAIKAGSDMDMESRSYLPNLAKLVQAKKVPVSLIDDAVRRILRKKFELGLFDDPYRFSNEARQEKELNTAENRQAALSMAEKSIVLLKNEKQILPLSKELKKIAVIGPLAKSEKDMQGFWSISWQNDQLVSLFQGLKNKVGDGTELRYAKGCEIADSSTTGFAEAIRVAKQADVIIMAVGETLDMSGEAKSRAHIRIPGVQEELIKAVQEVGKPVVVLVMAGRPLIFNWTADNVPAIMYTWWLGSEAGNAMANVLFGDYNPSGKLPMTFARDEGQIPIYYNALSTGRLAKNDTDTRYRSAYLDMPNIPKFAFGHGLSFTTFDYSGLMLSKSEIRLNEKIDLSFILKNTGKYAGEEVVQLYLQDKFASVARPVKELKDFKKIMLKPGESKTVTFTIDREKLSFYDQQLKWGTEPGDFKLMIGTASNNIQLEKDFKLIN</sequence>
<protein>
    <recommendedName>
        <fullName evidence="3">beta-glucosidase</fullName>
        <ecNumber evidence="3">3.2.1.21</ecNumber>
    </recommendedName>
</protein>
<dbReference type="NCBIfam" id="NF011678">
    <property type="entry name" value="PRK15098.1"/>
    <property type="match status" value="1"/>
</dbReference>
<dbReference type="SUPFAM" id="SSF51445">
    <property type="entry name" value="(Trans)glycosidases"/>
    <property type="match status" value="1"/>
</dbReference>
<evidence type="ECO:0000256" key="4">
    <source>
        <dbReference type="ARBA" id="ARBA00022729"/>
    </source>
</evidence>
<dbReference type="Gene3D" id="3.20.20.300">
    <property type="entry name" value="Glycoside hydrolase, family 3, N-terminal domain"/>
    <property type="match status" value="1"/>
</dbReference>
<dbReference type="PROSITE" id="PS00775">
    <property type="entry name" value="GLYCOSYL_HYDROL_F3"/>
    <property type="match status" value="1"/>
</dbReference>
<name>A0A1H9R0D5_9SPHI</name>
<evidence type="ECO:0000259" key="8">
    <source>
        <dbReference type="SMART" id="SM01217"/>
    </source>
</evidence>
<evidence type="ECO:0000256" key="3">
    <source>
        <dbReference type="ARBA" id="ARBA00012744"/>
    </source>
</evidence>
<dbReference type="RefSeq" id="WP_090884666.1">
    <property type="nucleotide sequence ID" value="NZ_FOGG01000013.1"/>
</dbReference>
<gene>
    <name evidence="9" type="ORF">SAMN04488023_11372</name>
</gene>
<accession>A0A1H9R0D5</accession>
<evidence type="ECO:0000256" key="2">
    <source>
        <dbReference type="ARBA" id="ARBA00005336"/>
    </source>
</evidence>
<dbReference type="InterPro" id="IPR026891">
    <property type="entry name" value="Fn3-like"/>
</dbReference>
<comment type="catalytic activity">
    <reaction evidence="1">
        <text>Hydrolysis of terminal, non-reducing beta-D-glucosyl residues with release of beta-D-glucose.</text>
        <dbReference type="EC" id="3.2.1.21"/>
    </reaction>
</comment>
<dbReference type="InterPro" id="IPR017853">
    <property type="entry name" value="GH"/>
</dbReference>
<dbReference type="SUPFAM" id="SSF52279">
    <property type="entry name" value="Beta-D-glucan exohydrolase, C-terminal domain"/>
    <property type="match status" value="1"/>
</dbReference>
<dbReference type="InterPro" id="IPR051915">
    <property type="entry name" value="Cellulose_Degrad_GH3"/>
</dbReference>
<dbReference type="SMART" id="SM01217">
    <property type="entry name" value="Fn3_like"/>
    <property type="match status" value="1"/>
</dbReference>
<reference evidence="9 10" key="1">
    <citation type="submission" date="2016-10" db="EMBL/GenBank/DDBJ databases">
        <authorList>
            <person name="de Groot N.N."/>
        </authorList>
    </citation>
    <scope>NUCLEOTIDE SEQUENCE [LARGE SCALE GENOMIC DNA]</scope>
    <source>
        <strain evidence="9 10">DSM 18610</strain>
    </source>
</reference>
<dbReference type="Gene3D" id="3.40.50.1700">
    <property type="entry name" value="Glycoside hydrolase family 3 C-terminal domain"/>
    <property type="match status" value="1"/>
</dbReference>
<dbReference type="PANTHER" id="PTHR30620">
    <property type="entry name" value="PERIPLASMIC BETA-GLUCOSIDASE-RELATED"/>
    <property type="match status" value="1"/>
</dbReference>
<keyword evidence="4" id="KW-0732">Signal</keyword>
<proteinExistence type="inferred from homology"/>
<feature type="domain" description="Fibronectin type III-like" evidence="8">
    <location>
        <begin position="656"/>
        <end position="725"/>
    </location>
</feature>